<dbReference type="Proteomes" id="UP000199031">
    <property type="component" value="Unassembled WGS sequence"/>
</dbReference>
<accession>A0A1I5TC67</accession>
<keyword evidence="2" id="KW-1185">Reference proteome</keyword>
<dbReference type="AlphaFoldDB" id="A0A1I5TC67"/>
<name>A0A1I5TC67_9BACT</name>
<sequence>MNMQKTLEHLSYIIDATDATVKHYDKADLKRVPYFYLGLLERIKASSIGLSVLIQSLNETPESEFSAGLVVRTLILDFFMGLNGYAKHNAAKQAGKSHDEIELELVEFCNRIFADGLRWTINHFKSFRKEDLYNDEQLEKAYAQLTAQYPAFLERTGTDVPKTKYAPPDSNGGLFSALAANNELKELSRNYETYAFYSKYEHFSIMSYSLMRRPGQDQFTTLWKAIELIVLHLYLSTSMLREYLPDGDNYIKDTNEKVGRYIHRNIFGGVA</sequence>
<dbReference type="EMBL" id="FOXQ01000002">
    <property type="protein sequence ID" value="SFP80026.1"/>
    <property type="molecule type" value="Genomic_DNA"/>
</dbReference>
<protein>
    <submittedName>
        <fullName evidence="1">Uncharacterized protein</fullName>
    </submittedName>
</protein>
<evidence type="ECO:0000313" key="2">
    <source>
        <dbReference type="Proteomes" id="UP000199031"/>
    </source>
</evidence>
<gene>
    <name evidence="1" type="ORF">SAMN05444277_10218</name>
</gene>
<dbReference type="RefSeq" id="WP_177191815.1">
    <property type="nucleotide sequence ID" value="NZ_FOXQ01000002.1"/>
</dbReference>
<evidence type="ECO:0000313" key="1">
    <source>
        <dbReference type="EMBL" id="SFP80026.1"/>
    </source>
</evidence>
<reference evidence="1 2" key="1">
    <citation type="submission" date="2016-10" db="EMBL/GenBank/DDBJ databases">
        <authorList>
            <person name="de Groot N.N."/>
        </authorList>
    </citation>
    <scope>NUCLEOTIDE SEQUENCE [LARGE SCALE GENOMIC DNA]</scope>
    <source>
        <strain evidence="1 2">DSM 28286</strain>
    </source>
</reference>
<dbReference type="STRING" id="1465490.SAMN05444277_10218"/>
<organism evidence="1 2">
    <name type="scientific">Parafilimonas terrae</name>
    <dbReference type="NCBI Taxonomy" id="1465490"/>
    <lineage>
        <taxon>Bacteria</taxon>
        <taxon>Pseudomonadati</taxon>
        <taxon>Bacteroidota</taxon>
        <taxon>Chitinophagia</taxon>
        <taxon>Chitinophagales</taxon>
        <taxon>Chitinophagaceae</taxon>
        <taxon>Parafilimonas</taxon>
    </lineage>
</organism>
<proteinExistence type="predicted"/>